<dbReference type="GO" id="GO:0012505">
    <property type="term" value="C:endomembrane system"/>
    <property type="evidence" value="ECO:0007669"/>
    <property type="project" value="TreeGrafter"/>
</dbReference>
<keyword evidence="3" id="KW-0597">Phosphoprotein</keyword>
<name>A0A7N0UG57_KALFE</name>
<feature type="domain" description="Strictosidine synthase conserved region" evidence="7">
    <location>
        <begin position="167"/>
        <end position="254"/>
    </location>
</feature>
<organism evidence="8 9">
    <name type="scientific">Kalanchoe fedtschenkoi</name>
    <name type="common">Lavender scallops</name>
    <name type="synonym">South American air plant</name>
    <dbReference type="NCBI Taxonomy" id="63787"/>
    <lineage>
        <taxon>Eukaryota</taxon>
        <taxon>Viridiplantae</taxon>
        <taxon>Streptophyta</taxon>
        <taxon>Embryophyta</taxon>
        <taxon>Tracheophyta</taxon>
        <taxon>Spermatophyta</taxon>
        <taxon>Magnoliopsida</taxon>
        <taxon>eudicotyledons</taxon>
        <taxon>Gunneridae</taxon>
        <taxon>Pentapetalae</taxon>
        <taxon>Saxifragales</taxon>
        <taxon>Crassulaceae</taxon>
        <taxon>Kalanchoe</taxon>
    </lineage>
</organism>
<comment type="similarity">
    <text evidence="2">Belongs to the strictosidine synthase family.</text>
</comment>
<dbReference type="InterPro" id="IPR018119">
    <property type="entry name" value="Strictosidine_synth_cons-reg"/>
</dbReference>
<sequence length="380" mass="42202">MGSPPPSSQRTRTAPSWRRPMLLILSVILLPISTAILLYHLNASHPMPDITVRPNPSKHSFWLVHMEVIGLMELLGPEDLVHDPKNNVIYTGCSTGEIKQFTLSRVASETVVTSVAYTGGRPLGLALGEQGNLIVADADKGLLDVSLKGAIKVLATGAGGKQFKIPDGVDIAKDGMVYFTDASHKYSLDEYLLDILEGMPYGRLMSYNPKTKVTKVLLQDLYFANGVTIMPDQKALVFCETSMARCRKYYIKGEKRGKIEKFVENLPGLPDNIHYDKDEGVYWIALSMDIMNFKNASLECATVEKNSDTMDSCPGKLIQTANRYGGVLVVDSRGDTKTFYYDLDLSLISSVIRLKNFVYVGSFTYPYLLRLDLARYNTTN</sequence>
<dbReference type="Pfam" id="PF20067">
    <property type="entry name" value="SSL_N"/>
    <property type="match status" value="1"/>
</dbReference>
<keyword evidence="4" id="KW-0926">Vacuole</keyword>
<dbReference type="InterPro" id="IPR011042">
    <property type="entry name" value="6-blade_b-propeller_TolB-like"/>
</dbReference>
<dbReference type="Gene3D" id="2.120.10.30">
    <property type="entry name" value="TolB, C-terminal domain"/>
    <property type="match status" value="1"/>
</dbReference>
<evidence type="ECO:0000259" key="7">
    <source>
        <dbReference type="Pfam" id="PF03088"/>
    </source>
</evidence>
<proteinExistence type="inferred from homology"/>
<reference evidence="8" key="1">
    <citation type="submission" date="2021-01" db="UniProtKB">
        <authorList>
            <consortium name="EnsemblPlants"/>
        </authorList>
    </citation>
    <scope>IDENTIFICATION</scope>
</reference>
<keyword evidence="6" id="KW-0472">Membrane</keyword>
<evidence type="ECO:0000313" key="9">
    <source>
        <dbReference type="Proteomes" id="UP000594263"/>
    </source>
</evidence>
<keyword evidence="5" id="KW-0325">Glycoprotein</keyword>
<dbReference type="AlphaFoldDB" id="A0A7N0UG57"/>
<keyword evidence="6" id="KW-0812">Transmembrane</keyword>
<dbReference type="OMA" id="PVRRCSK"/>
<dbReference type="GO" id="GO:0016787">
    <property type="term" value="F:hydrolase activity"/>
    <property type="evidence" value="ECO:0007669"/>
    <property type="project" value="TreeGrafter"/>
</dbReference>
<feature type="transmembrane region" description="Helical" evidence="6">
    <location>
        <begin position="21"/>
        <end position="41"/>
    </location>
</feature>
<evidence type="ECO:0000313" key="8">
    <source>
        <dbReference type="EnsemblPlants" id="Kaladp0067s0180.1.v1.1"/>
    </source>
</evidence>
<evidence type="ECO:0000256" key="6">
    <source>
        <dbReference type="SAM" id="Phobius"/>
    </source>
</evidence>
<evidence type="ECO:0000256" key="4">
    <source>
        <dbReference type="ARBA" id="ARBA00022554"/>
    </source>
</evidence>
<dbReference type="PANTHER" id="PTHR10426:SF88">
    <property type="entry name" value="ADIPOCYTE PLASMA MEMBRANE-ASSOCIATED PROTEIN HEMOMUCIN-RELATED"/>
    <property type="match status" value="1"/>
</dbReference>
<dbReference type="SUPFAM" id="SSF63829">
    <property type="entry name" value="Calcium-dependent phosphotriesterase"/>
    <property type="match status" value="1"/>
</dbReference>
<accession>A0A7N0UG57</accession>
<dbReference type="Gramene" id="Kaladp0067s0180.1.v1.1">
    <property type="protein sequence ID" value="Kaladp0067s0180.1.v1.1"/>
    <property type="gene ID" value="Kaladp0067s0180.v1.1"/>
</dbReference>
<dbReference type="Pfam" id="PF03088">
    <property type="entry name" value="Str_synth"/>
    <property type="match status" value="1"/>
</dbReference>
<protein>
    <recommendedName>
        <fullName evidence="7">Strictosidine synthase conserved region domain-containing protein</fullName>
    </recommendedName>
</protein>
<dbReference type="EnsemblPlants" id="Kaladp0067s0180.1.v1.1">
    <property type="protein sequence ID" value="Kaladp0067s0180.1.v1.1"/>
    <property type="gene ID" value="Kaladp0067s0180.v1.1"/>
</dbReference>
<evidence type="ECO:0000256" key="1">
    <source>
        <dbReference type="ARBA" id="ARBA00004116"/>
    </source>
</evidence>
<evidence type="ECO:0000256" key="5">
    <source>
        <dbReference type="ARBA" id="ARBA00023180"/>
    </source>
</evidence>
<evidence type="ECO:0000256" key="2">
    <source>
        <dbReference type="ARBA" id="ARBA00009191"/>
    </source>
</evidence>
<dbReference type="Proteomes" id="UP000594263">
    <property type="component" value="Unplaced"/>
</dbReference>
<dbReference type="PANTHER" id="PTHR10426">
    <property type="entry name" value="STRICTOSIDINE SYNTHASE-RELATED"/>
    <property type="match status" value="1"/>
</dbReference>
<keyword evidence="9" id="KW-1185">Reference proteome</keyword>
<dbReference type="GO" id="GO:0005773">
    <property type="term" value="C:vacuole"/>
    <property type="evidence" value="ECO:0007669"/>
    <property type="project" value="UniProtKB-SubCell"/>
</dbReference>
<keyword evidence="6" id="KW-1133">Transmembrane helix</keyword>
<evidence type="ECO:0000256" key="3">
    <source>
        <dbReference type="ARBA" id="ARBA00022553"/>
    </source>
</evidence>
<comment type="subcellular location">
    <subcellularLocation>
        <location evidence="1">Vacuole</location>
    </subcellularLocation>
</comment>